<dbReference type="PRINTS" id="PR00723">
    <property type="entry name" value="SUBTILISIN"/>
</dbReference>
<evidence type="ECO:0000313" key="8">
    <source>
        <dbReference type="EMBL" id="GIJ64507.1"/>
    </source>
</evidence>
<dbReference type="PROSITE" id="PS51892">
    <property type="entry name" value="SUBTILASE"/>
    <property type="match status" value="1"/>
</dbReference>
<evidence type="ECO:0000256" key="5">
    <source>
        <dbReference type="PROSITE-ProRule" id="PRU01240"/>
    </source>
</evidence>
<keyword evidence="6" id="KW-0472">Membrane</keyword>
<evidence type="ECO:0000256" key="3">
    <source>
        <dbReference type="ARBA" id="ARBA00022801"/>
    </source>
</evidence>
<dbReference type="InterPro" id="IPR050131">
    <property type="entry name" value="Peptidase_S8_subtilisin-like"/>
</dbReference>
<evidence type="ECO:0000313" key="9">
    <source>
        <dbReference type="Proteomes" id="UP000612585"/>
    </source>
</evidence>
<dbReference type="AlphaFoldDB" id="A0A8J3ZKA1"/>
<dbReference type="InterPro" id="IPR015500">
    <property type="entry name" value="Peptidase_S8_subtilisin-rel"/>
</dbReference>
<dbReference type="SUPFAM" id="SSF52743">
    <property type="entry name" value="Subtilisin-like"/>
    <property type="match status" value="1"/>
</dbReference>
<dbReference type="PANTHER" id="PTHR43806:SF11">
    <property type="entry name" value="CEREVISIN-RELATED"/>
    <property type="match status" value="1"/>
</dbReference>
<comment type="caution">
    <text evidence="8">The sequence shown here is derived from an EMBL/GenBank/DDBJ whole genome shotgun (WGS) entry which is preliminary data.</text>
</comment>
<name>A0A8J3ZKA1_9ACTN</name>
<keyword evidence="4 5" id="KW-0720">Serine protease</keyword>
<proteinExistence type="inferred from homology"/>
<dbReference type="GO" id="GO:0004252">
    <property type="term" value="F:serine-type endopeptidase activity"/>
    <property type="evidence" value="ECO:0007669"/>
    <property type="project" value="UniProtKB-UniRule"/>
</dbReference>
<evidence type="ECO:0000259" key="7">
    <source>
        <dbReference type="Pfam" id="PF00082"/>
    </source>
</evidence>
<protein>
    <submittedName>
        <fullName evidence="8">Type VII secretion-associated serine protease</fullName>
    </submittedName>
</protein>
<dbReference type="EMBL" id="BOPG01000119">
    <property type="protein sequence ID" value="GIJ64507.1"/>
    <property type="molecule type" value="Genomic_DNA"/>
</dbReference>
<dbReference type="InterPro" id="IPR000209">
    <property type="entry name" value="Peptidase_S8/S53_dom"/>
</dbReference>
<dbReference type="Gene3D" id="3.40.50.200">
    <property type="entry name" value="Peptidase S8/S53 domain"/>
    <property type="match status" value="1"/>
</dbReference>
<feature type="domain" description="Peptidase S8/S53" evidence="7">
    <location>
        <begin position="39"/>
        <end position="295"/>
    </location>
</feature>
<accession>A0A8J3ZKA1</accession>
<dbReference type="GO" id="GO:0006508">
    <property type="term" value="P:proteolysis"/>
    <property type="evidence" value="ECO:0007669"/>
    <property type="project" value="UniProtKB-KW"/>
</dbReference>
<evidence type="ECO:0000256" key="2">
    <source>
        <dbReference type="ARBA" id="ARBA00022670"/>
    </source>
</evidence>
<feature type="active site" description="Charge relay system" evidence="5">
    <location>
        <position position="84"/>
    </location>
</feature>
<keyword evidence="6" id="KW-0812">Transmembrane</keyword>
<organism evidence="8 9">
    <name type="scientific">Virgisporangium aurantiacum</name>
    <dbReference type="NCBI Taxonomy" id="175570"/>
    <lineage>
        <taxon>Bacteria</taxon>
        <taxon>Bacillati</taxon>
        <taxon>Actinomycetota</taxon>
        <taxon>Actinomycetes</taxon>
        <taxon>Micromonosporales</taxon>
        <taxon>Micromonosporaceae</taxon>
        <taxon>Virgisporangium</taxon>
    </lineage>
</organism>
<dbReference type="Proteomes" id="UP000612585">
    <property type="component" value="Unassembled WGS sequence"/>
</dbReference>
<sequence length="383" mass="39115">MGVILSTAVAVPARADAVRDQQWYLGFLRMAEANRIADGSGTTVAVLDSGVDATQPDLAGAVLAGIDSFTSSQDGRTDPDPKRHGTGIAAMSAGRGHGANGADGIRGIAPKANILPATVWPPGSVGSRPDNIAFAIRWAVDSGADVICIAGGGMSDPAQSDAIDYAIGKGVPIVAAIGNIETRNGHDLSLPVSPGTDDGVFGVGSVGRDGSRSPFSVVTVLLDFVVPGDDVPAPKAGGGYTTVEGTSVSAAILAGIVALVRQKRPNLTPPQLYDLLKATATDKGTPGFDSEYGWGVVDPVKALTAPDPVTSTPPAAPANPPPAIAEPSFWEGDTIVALAVATVIWGGGLALVVFLIVFLRRRIRRRRREAATRAEPAANRRGG</sequence>
<reference evidence="8" key="1">
    <citation type="submission" date="2021-01" db="EMBL/GenBank/DDBJ databases">
        <title>Whole genome shotgun sequence of Virgisporangium aurantiacum NBRC 16421.</title>
        <authorList>
            <person name="Komaki H."/>
            <person name="Tamura T."/>
        </authorList>
    </citation>
    <scope>NUCLEOTIDE SEQUENCE</scope>
    <source>
        <strain evidence="8">NBRC 16421</strain>
    </source>
</reference>
<gene>
    <name evidence="8" type="ORF">Vau01_120230</name>
</gene>
<keyword evidence="6" id="KW-1133">Transmembrane helix</keyword>
<feature type="active site" description="Charge relay system" evidence="5">
    <location>
        <position position="247"/>
    </location>
</feature>
<comment type="similarity">
    <text evidence="1 5">Belongs to the peptidase S8 family.</text>
</comment>
<feature type="transmembrane region" description="Helical" evidence="6">
    <location>
        <begin position="335"/>
        <end position="359"/>
    </location>
</feature>
<feature type="active site" description="Charge relay system" evidence="5">
    <location>
        <position position="48"/>
    </location>
</feature>
<dbReference type="InterPro" id="IPR036852">
    <property type="entry name" value="Peptidase_S8/S53_dom_sf"/>
</dbReference>
<keyword evidence="3 5" id="KW-0378">Hydrolase</keyword>
<dbReference type="PANTHER" id="PTHR43806">
    <property type="entry name" value="PEPTIDASE S8"/>
    <property type="match status" value="1"/>
</dbReference>
<keyword evidence="2 5" id="KW-0645">Protease</keyword>
<evidence type="ECO:0000256" key="4">
    <source>
        <dbReference type="ARBA" id="ARBA00022825"/>
    </source>
</evidence>
<dbReference type="Pfam" id="PF00082">
    <property type="entry name" value="Peptidase_S8"/>
    <property type="match status" value="1"/>
</dbReference>
<keyword evidence="9" id="KW-1185">Reference proteome</keyword>
<evidence type="ECO:0000256" key="1">
    <source>
        <dbReference type="ARBA" id="ARBA00011073"/>
    </source>
</evidence>
<evidence type="ECO:0000256" key="6">
    <source>
        <dbReference type="SAM" id="Phobius"/>
    </source>
</evidence>